<dbReference type="Pfam" id="PF01095">
    <property type="entry name" value="Pectinesterase"/>
    <property type="match status" value="1"/>
</dbReference>
<dbReference type="InterPro" id="IPR012334">
    <property type="entry name" value="Pectin_lyas_fold"/>
</dbReference>
<comment type="similarity">
    <text evidence="2">Belongs to the pectinesterase family.</text>
</comment>
<dbReference type="EMBL" id="JAJVDC020000074">
    <property type="protein sequence ID" value="KAL1627217.1"/>
    <property type="molecule type" value="Genomic_DNA"/>
</dbReference>
<feature type="signal peptide" evidence="6">
    <location>
        <begin position="1"/>
        <end position="17"/>
    </location>
</feature>
<organism evidence="8 9">
    <name type="scientific">Neofusicoccum ribis</name>
    <dbReference type="NCBI Taxonomy" id="45134"/>
    <lineage>
        <taxon>Eukaryota</taxon>
        <taxon>Fungi</taxon>
        <taxon>Dikarya</taxon>
        <taxon>Ascomycota</taxon>
        <taxon>Pezizomycotina</taxon>
        <taxon>Dothideomycetes</taxon>
        <taxon>Dothideomycetes incertae sedis</taxon>
        <taxon>Botryosphaeriales</taxon>
        <taxon>Botryosphaeriaceae</taxon>
        <taxon>Neofusicoccum</taxon>
    </lineage>
</organism>
<keyword evidence="6" id="KW-0732">Signal</keyword>
<accession>A0ABR3SRG5</accession>
<evidence type="ECO:0000259" key="7">
    <source>
        <dbReference type="Pfam" id="PF01095"/>
    </source>
</evidence>
<evidence type="ECO:0000256" key="2">
    <source>
        <dbReference type="ARBA" id="ARBA00008891"/>
    </source>
</evidence>
<evidence type="ECO:0000256" key="3">
    <source>
        <dbReference type="ARBA" id="ARBA00013229"/>
    </source>
</evidence>
<evidence type="ECO:0000313" key="9">
    <source>
        <dbReference type="Proteomes" id="UP001521116"/>
    </source>
</evidence>
<evidence type="ECO:0000256" key="6">
    <source>
        <dbReference type="SAM" id="SignalP"/>
    </source>
</evidence>
<feature type="domain" description="Pectinesterase catalytic" evidence="7">
    <location>
        <begin position="28"/>
        <end position="302"/>
    </location>
</feature>
<evidence type="ECO:0000313" key="8">
    <source>
        <dbReference type="EMBL" id="KAL1627217.1"/>
    </source>
</evidence>
<sequence length="329" mass="35396">MFFFCIFALIGLTSALSAPPEGALIVGGDGSYSTVQAAVDGLDGSITTEQIIFINEGNYTEQVTIPTLQSPLTIYGYAPDDTDDSYIGNTVTISGGLGVDDTGLSNDEVATLRVHHSGAFKLYNVNVENTRGGGTQAVALSANAANSQQGYYASQFRGHVDTVLANSGKQFYANCLIQGTDDFIFGQRAVAWFQHVDIRLLTDKKGYITAHARQNEDGYFVISDSTVTAADGQTVADASYYLGRPWNERARVVFQKTELPSLINPAGWIAWKEGDERISDVLFGEVANTGPGADMEQRASFATALDAPLKIEDVLGADYVDWIDTSFFG</sequence>
<dbReference type="EC" id="3.1.1.11" evidence="3"/>
<evidence type="ECO:0000256" key="5">
    <source>
        <dbReference type="ARBA" id="ARBA00023085"/>
    </source>
</evidence>
<keyword evidence="9" id="KW-1185">Reference proteome</keyword>
<feature type="chain" id="PRO_5046734868" description="pectinesterase" evidence="6">
    <location>
        <begin position="18"/>
        <end position="329"/>
    </location>
</feature>
<dbReference type="PANTHER" id="PTHR31321">
    <property type="entry name" value="ACYL-COA THIOESTER HYDROLASE YBHC-RELATED"/>
    <property type="match status" value="1"/>
</dbReference>
<keyword evidence="4" id="KW-0378">Hydrolase</keyword>
<evidence type="ECO:0000256" key="4">
    <source>
        <dbReference type="ARBA" id="ARBA00022801"/>
    </source>
</evidence>
<reference evidence="8 9" key="1">
    <citation type="submission" date="2024-02" db="EMBL/GenBank/DDBJ databases">
        <title>De novo assembly and annotation of 12 fungi associated with fruit tree decline syndrome in Ontario, Canada.</title>
        <authorList>
            <person name="Sulman M."/>
            <person name="Ellouze W."/>
            <person name="Ilyukhin E."/>
        </authorList>
    </citation>
    <scope>NUCLEOTIDE SEQUENCE [LARGE SCALE GENOMIC DNA]</scope>
    <source>
        <strain evidence="8 9">M1-105</strain>
    </source>
</reference>
<name>A0ABR3SRG5_9PEZI</name>
<protein>
    <recommendedName>
        <fullName evidence="3">pectinesterase</fullName>
        <ecNumber evidence="3">3.1.1.11</ecNumber>
    </recommendedName>
</protein>
<gene>
    <name evidence="8" type="ORF">SLS56_006456</name>
</gene>
<dbReference type="Proteomes" id="UP001521116">
    <property type="component" value="Unassembled WGS sequence"/>
</dbReference>
<dbReference type="SUPFAM" id="SSF51126">
    <property type="entry name" value="Pectin lyase-like"/>
    <property type="match status" value="1"/>
</dbReference>
<dbReference type="PANTHER" id="PTHR31321:SF127">
    <property type="entry name" value="PECTINESTERASE"/>
    <property type="match status" value="1"/>
</dbReference>
<keyword evidence="5" id="KW-0063">Aspartyl esterase</keyword>
<evidence type="ECO:0000256" key="1">
    <source>
        <dbReference type="ARBA" id="ARBA00005184"/>
    </source>
</evidence>
<comment type="pathway">
    <text evidence="1">Glycan metabolism; pectin degradation; 2-dehydro-3-deoxy-D-gluconate from pectin: step 1/5.</text>
</comment>
<proteinExistence type="inferred from homology"/>
<dbReference type="Gene3D" id="2.160.20.10">
    <property type="entry name" value="Single-stranded right-handed beta-helix, Pectin lyase-like"/>
    <property type="match status" value="1"/>
</dbReference>
<dbReference type="InterPro" id="IPR011050">
    <property type="entry name" value="Pectin_lyase_fold/virulence"/>
</dbReference>
<dbReference type="InterPro" id="IPR000070">
    <property type="entry name" value="Pectinesterase_cat"/>
</dbReference>
<comment type="caution">
    <text evidence="8">The sequence shown here is derived from an EMBL/GenBank/DDBJ whole genome shotgun (WGS) entry which is preliminary data.</text>
</comment>